<dbReference type="EMBL" id="PKSM01000269">
    <property type="protein sequence ID" value="POV99614.1"/>
    <property type="molecule type" value="Genomic_DNA"/>
</dbReference>
<sequence length="678" mass="77663">MLFLTVCNRRQLLLCSILYDIVAISPTNAVKLGSTTSAESPIAGTHFSSQGLTVAPVEYPIPGALHPADWGQPSTASQIQAHPLSGSSWQELSGDEMHSLTPPSISFGLERNRNQCDHSQRKLHAFLPTSTSPGPPEVHQQEHVDRTTSYSEFPFELQSWGIGPRGSSDERPTNTGPTHTPNESSIMRTSQNVPMNPNHHHQAGQLHSVPPHADLLATCMDAGTSVPRSKKGRTKRTPSPADQTSLGLTNDDLIKGYRSATILKKYRDIFFAKCCSREVKVAGRGVKRVVHPNLPMVMYARPNDESGVSIYVLDKFTGQSQRTYILADLYHYLIKCMLIFHEERLNSSNVATFWQREWHERLLAWLEGEISPLSEDQRLPIIGTRKSSICEWKSDDKFGPTQIKLIKYFSRIEKKDKFGPGLARDLVETFHAQDSIKMSIFSCDLPDFTQIEPNFIFQNRMESLMKYLQTPEKVSIFEKLVYKREFTIQQEGIPSLYISRFKEQFFETNLLGKPRTIHPKLPIAIYFVNEDLDDQVVRILHQSLGKKPVQYDEIISRLRKLLKAIEYISLKVSKFFEMPEQESSEIRNTIFEWVHYTIFGTPGVIPILGIYKADRDYAPWEYNRNGNFKFFKMIHLQLIKYFSEKESLFNLMTTSAFVLTTWDQDNFPTYLETIFKFE</sequence>
<dbReference type="VEuPathDB" id="FungiDB:PSHT_13466"/>
<keyword evidence="3" id="KW-1185">Reference proteome</keyword>
<comment type="caution">
    <text evidence="2">The sequence shown here is derived from an EMBL/GenBank/DDBJ whole genome shotgun (WGS) entry which is preliminary data.</text>
</comment>
<evidence type="ECO:0000313" key="3">
    <source>
        <dbReference type="Proteomes" id="UP000238274"/>
    </source>
</evidence>
<protein>
    <submittedName>
        <fullName evidence="2">Uncharacterized protein</fullName>
    </submittedName>
</protein>
<evidence type="ECO:0000256" key="1">
    <source>
        <dbReference type="SAM" id="MobiDB-lite"/>
    </source>
</evidence>
<evidence type="ECO:0000313" key="2">
    <source>
        <dbReference type="EMBL" id="POV99614.1"/>
    </source>
</evidence>
<gene>
    <name evidence="2" type="ORF">PSHT_13466</name>
</gene>
<dbReference type="VEuPathDB" id="FungiDB:PSTT_03254"/>
<reference evidence="2 3" key="1">
    <citation type="submission" date="2017-12" db="EMBL/GenBank/DDBJ databases">
        <title>Gene loss provides genomic basis for host adaptation in cereal stripe rust fungi.</title>
        <authorList>
            <person name="Xia C."/>
        </authorList>
    </citation>
    <scope>NUCLEOTIDE SEQUENCE [LARGE SCALE GENOMIC DNA]</scope>
    <source>
        <strain evidence="2 3">93TX-2</strain>
    </source>
</reference>
<reference evidence="3" key="3">
    <citation type="journal article" date="2018" name="Mol. Plant Microbe Interact.">
        <title>Genome sequence resources for the wheat stripe rust pathogen (Puccinia striiformis f. sp. tritici) and the barley stripe rust pathogen (Puccinia striiformis f. sp. hordei).</title>
        <authorList>
            <person name="Xia C."/>
            <person name="Wang M."/>
            <person name="Yin C."/>
            <person name="Cornejo O.E."/>
            <person name="Hulbert S.H."/>
            <person name="Chen X."/>
        </authorList>
    </citation>
    <scope>NUCLEOTIDE SEQUENCE [LARGE SCALE GENOMIC DNA]</scope>
    <source>
        <strain evidence="3">93TX-2</strain>
    </source>
</reference>
<reference evidence="3" key="2">
    <citation type="journal article" date="2018" name="BMC Genomics">
        <title>Genomic insights into host adaptation between the wheat stripe rust pathogen (Puccinia striiformis f. sp. tritici) and the barley stripe rust pathogen (Puccinia striiformis f. sp. hordei).</title>
        <authorList>
            <person name="Xia C."/>
            <person name="Wang M."/>
            <person name="Yin C."/>
            <person name="Cornejo O.E."/>
            <person name="Hulbert S.H."/>
            <person name="Chen X."/>
        </authorList>
    </citation>
    <scope>NUCLEOTIDE SEQUENCE [LARGE SCALE GENOMIC DNA]</scope>
    <source>
        <strain evidence="3">93TX-2</strain>
    </source>
</reference>
<dbReference type="AlphaFoldDB" id="A0A2S4UR66"/>
<organism evidence="2 3">
    <name type="scientific">Puccinia striiformis</name>
    <dbReference type="NCBI Taxonomy" id="27350"/>
    <lineage>
        <taxon>Eukaryota</taxon>
        <taxon>Fungi</taxon>
        <taxon>Dikarya</taxon>
        <taxon>Basidiomycota</taxon>
        <taxon>Pucciniomycotina</taxon>
        <taxon>Pucciniomycetes</taxon>
        <taxon>Pucciniales</taxon>
        <taxon>Pucciniaceae</taxon>
        <taxon>Puccinia</taxon>
    </lineage>
</organism>
<feature type="region of interest" description="Disordered" evidence="1">
    <location>
        <begin position="127"/>
        <end position="206"/>
    </location>
</feature>
<accession>A0A2S4UR66</accession>
<dbReference type="Proteomes" id="UP000238274">
    <property type="component" value="Unassembled WGS sequence"/>
</dbReference>
<feature type="compositionally biased region" description="Polar residues" evidence="1">
    <location>
        <begin position="173"/>
        <end position="195"/>
    </location>
</feature>
<feature type="region of interest" description="Disordered" evidence="1">
    <location>
        <begin position="223"/>
        <end position="246"/>
    </location>
</feature>
<name>A0A2S4UR66_9BASI</name>
<proteinExistence type="predicted"/>
<dbReference type="OrthoDB" id="10307917at2759"/>